<comment type="caution">
    <text evidence="2">The sequence shown here is derived from an EMBL/GenBank/DDBJ whole genome shotgun (WGS) entry which is preliminary data.</text>
</comment>
<dbReference type="Proteomes" id="UP001597318">
    <property type="component" value="Unassembled WGS sequence"/>
</dbReference>
<dbReference type="PANTHER" id="PTHR10587">
    <property type="entry name" value="GLYCOSYL TRANSFERASE-RELATED"/>
    <property type="match status" value="1"/>
</dbReference>
<evidence type="ECO:0000313" key="2">
    <source>
        <dbReference type="EMBL" id="MFD2216090.1"/>
    </source>
</evidence>
<reference evidence="3" key="1">
    <citation type="journal article" date="2019" name="Int. J. Syst. Evol. Microbiol.">
        <title>The Global Catalogue of Microorganisms (GCM) 10K type strain sequencing project: providing services to taxonomists for standard genome sequencing and annotation.</title>
        <authorList>
            <consortium name="The Broad Institute Genomics Platform"/>
            <consortium name="The Broad Institute Genome Sequencing Center for Infectious Disease"/>
            <person name="Wu L."/>
            <person name="Ma J."/>
        </authorList>
    </citation>
    <scope>NUCLEOTIDE SEQUENCE [LARGE SCALE GENOMIC DNA]</scope>
    <source>
        <strain evidence="3">CGMCC 1.15474</strain>
    </source>
</reference>
<proteinExistence type="predicted"/>
<name>A0ABW5C596_9BACI</name>
<dbReference type="SUPFAM" id="SSF88713">
    <property type="entry name" value="Glycoside hydrolase/deacetylase"/>
    <property type="match status" value="1"/>
</dbReference>
<dbReference type="EMBL" id="JBHUIK010000006">
    <property type="protein sequence ID" value="MFD2216090.1"/>
    <property type="molecule type" value="Genomic_DNA"/>
</dbReference>
<dbReference type="Pfam" id="PF01522">
    <property type="entry name" value="Polysacc_deac_1"/>
    <property type="match status" value="1"/>
</dbReference>
<dbReference type="InterPro" id="IPR002509">
    <property type="entry name" value="NODB_dom"/>
</dbReference>
<feature type="domain" description="NodB homology" evidence="1">
    <location>
        <begin position="10"/>
        <end position="191"/>
    </location>
</feature>
<dbReference type="InterPro" id="IPR050248">
    <property type="entry name" value="Polysacc_deacetylase_ArnD"/>
</dbReference>
<protein>
    <submittedName>
        <fullName evidence="2">Polysaccharide deacetylase family protein</fullName>
    </submittedName>
</protein>
<gene>
    <name evidence="2" type="ORF">ACFSKK_20675</name>
</gene>
<sequence>MFNEVCTSEKLIAITFDDGPNPFFTPQVLDIFSEVDGKATFFMIGEQIEKCPELVKKAFELGHEIGNHTYTHPKLSQLSCEDCFGEIERTKILIEELVGHKPVVFRPPYLDFNDETVFVLNQMGYPMIGALNMEAKDWEMPGVDFILEKTRHCVKNGSILIFHDGYGDRSQTVEAVRILVSELTSQGYKLVTVSELLSHSYAE</sequence>
<dbReference type="RefSeq" id="WP_247347101.1">
    <property type="nucleotide sequence ID" value="NZ_CP095550.1"/>
</dbReference>
<dbReference type="PROSITE" id="PS51677">
    <property type="entry name" value="NODB"/>
    <property type="match status" value="1"/>
</dbReference>
<evidence type="ECO:0000313" key="3">
    <source>
        <dbReference type="Proteomes" id="UP001597318"/>
    </source>
</evidence>
<keyword evidence="3" id="KW-1185">Reference proteome</keyword>
<evidence type="ECO:0000259" key="1">
    <source>
        <dbReference type="PROSITE" id="PS51677"/>
    </source>
</evidence>
<dbReference type="Gene3D" id="3.20.20.370">
    <property type="entry name" value="Glycoside hydrolase/deacetylase"/>
    <property type="match status" value="1"/>
</dbReference>
<dbReference type="InterPro" id="IPR011330">
    <property type="entry name" value="Glyco_hydro/deAcase_b/a-brl"/>
</dbReference>
<accession>A0ABW5C596</accession>
<organism evidence="2 3">
    <name type="scientific">Metabacillus endolithicus</name>
    <dbReference type="NCBI Taxonomy" id="1535204"/>
    <lineage>
        <taxon>Bacteria</taxon>
        <taxon>Bacillati</taxon>
        <taxon>Bacillota</taxon>
        <taxon>Bacilli</taxon>
        <taxon>Bacillales</taxon>
        <taxon>Bacillaceae</taxon>
        <taxon>Metabacillus</taxon>
    </lineage>
</organism>